<dbReference type="PANTHER" id="PTHR47642">
    <property type="entry name" value="ATP-DEPENDENT DNA HELICASE"/>
    <property type="match status" value="1"/>
</dbReference>
<sequence length="174" mass="19812">MLHSNINVEQGLVNCAMCIITKIVWPLFRCDQIYNTDILSVRINFGKDGIHLIKPKSIQFSALQNYGKIERTQLPLILCWAYTVHKMQGCTVDHAIVYLRPALFAKGQAYVALSYVRLLDGLRIVELDCSKLTGKTLFNEGDGMYATIKTSSIMNRVIYLKFFQTDLTLIVFNI</sequence>
<comment type="caution">
    <text evidence="1">The sequence shown here is derived from an EMBL/GenBank/DDBJ whole genome shotgun (WGS) entry which is preliminary data.</text>
</comment>
<dbReference type="GO" id="GO:0004386">
    <property type="term" value="F:helicase activity"/>
    <property type="evidence" value="ECO:0007669"/>
    <property type="project" value="UniProtKB-KW"/>
</dbReference>
<dbReference type="InterPro" id="IPR051055">
    <property type="entry name" value="PIF1_helicase"/>
</dbReference>
<dbReference type="AlphaFoldDB" id="A0A8X6HNR7"/>
<dbReference type="EMBL" id="BMAO01008907">
    <property type="protein sequence ID" value="GFR27391.1"/>
    <property type="molecule type" value="Genomic_DNA"/>
</dbReference>
<keyword evidence="1" id="KW-0067">ATP-binding</keyword>
<dbReference type="Proteomes" id="UP000887116">
    <property type="component" value="Unassembled WGS sequence"/>
</dbReference>
<dbReference type="InterPro" id="IPR027417">
    <property type="entry name" value="P-loop_NTPase"/>
</dbReference>
<evidence type="ECO:0000313" key="1">
    <source>
        <dbReference type="EMBL" id="GFR27391.1"/>
    </source>
</evidence>
<keyword evidence="2" id="KW-1185">Reference proteome</keyword>
<keyword evidence="1" id="KW-0347">Helicase</keyword>
<keyword evidence="1" id="KW-0547">Nucleotide-binding</keyword>
<gene>
    <name evidence="1" type="primary">pif1_97</name>
    <name evidence="1" type="ORF">TNCT_558251</name>
</gene>
<accession>A0A8X6HNR7</accession>
<reference evidence="1" key="1">
    <citation type="submission" date="2020-07" db="EMBL/GenBank/DDBJ databases">
        <title>Multicomponent nature underlies the extraordinary mechanical properties of spider dragline silk.</title>
        <authorList>
            <person name="Kono N."/>
            <person name="Nakamura H."/>
            <person name="Mori M."/>
            <person name="Yoshida Y."/>
            <person name="Ohtoshi R."/>
            <person name="Malay A.D."/>
            <person name="Moran D.A.P."/>
            <person name="Tomita M."/>
            <person name="Numata K."/>
            <person name="Arakawa K."/>
        </authorList>
    </citation>
    <scope>NUCLEOTIDE SEQUENCE</scope>
</reference>
<organism evidence="1 2">
    <name type="scientific">Trichonephila clavata</name>
    <name type="common">Joro spider</name>
    <name type="synonym">Nephila clavata</name>
    <dbReference type="NCBI Taxonomy" id="2740835"/>
    <lineage>
        <taxon>Eukaryota</taxon>
        <taxon>Metazoa</taxon>
        <taxon>Ecdysozoa</taxon>
        <taxon>Arthropoda</taxon>
        <taxon>Chelicerata</taxon>
        <taxon>Arachnida</taxon>
        <taxon>Araneae</taxon>
        <taxon>Araneomorphae</taxon>
        <taxon>Entelegynae</taxon>
        <taxon>Araneoidea</taxon>
        <taxon>Nephilidae</taxon>
        <taxon>Trichonephila</taxon>
    </lineage>
</organism>
<protein>
    <submittedName>
        <fullName evidence="1">ATP-dependent DNA helicase</fullName>
    </submittedName>
</protein>
<name>A0A8X6HNR7_TRICU</name>
<proteinExistence type="predicted"/>
<dbReference type="SUPFAM" id="SSF52540">
    <property type="entry name" value="P-loop containing nucleoside triphosphate hydrolases"/>
    <property type="match status" value="1"/>
</dbReference>
<dbReference type="PANTHER" id="PTHR47642:SF5">
    <property type="entry name" value="ATP-DEPENDENT DNA HELICASE"/>
    <property type="match status" value="1"/>
</dbReference>
<keyword evidence="1" id="KW-0378">Hydrolase</keyword>
<dbReference type="OrthoDB" id="6509606at2759"/>
<evidence type="ECO:0000313" key="2">
    <source>
        <dbReference type="Proteomes" id="UP000887116"/>
    </source>
</evidence>